<dbReference type="PANTHER" id="PTHR24198:SF165">
    <property type="entry name" value="ANKYRIN REPEAT-CONTAINING PROTEIN-RELATED"/>
    <property type="match status" value="1"/>
</dbReference>
<dbReference type="Gene3D" id="1.25.40.20">
    <property type="entry name" value="Ankyrin repeat-containing domain"/>
    <property type="match status" value="3"/>
</dbReference>
<protein>
    <submittedName>
        <fullName evidence="6">3'-5' exonuclease</fullName>
    </submittedName>
</protein>
<dbReference type="InterPro" id="IPR036282">
    <property type="entry name" value="Glutathione-S-Trfase_C_sf"/>
</dbReference>
<proteinExistence type="predicted"/>
<dbReference type="eggNOG" id="KOG2206">
    <property type="taxonomic scope" value="Eukaryota"/>
</dbReference>
<dbReference type="KEGG" id="tet:TTHERM_00058820"/>
<dbReference type="GeneID" id="7829552"/>
<keyword evidence="2 3" id="KW-0040">ANK repeat</keyword>
<dbReference type="RefSeq" id="XP_001007615.2">
    <property type="nucleotide sequence ID" value="XM_001007615.2"/>
</dbReference>
<dbReference type="Pfam" id="PF13637">
    <property type="entry name" value="Ank_4"/>
    <property type="match status" value="1"/>
</dbReference>
<evidence type="ECO:0000313" key="7">
    <source>
        <dbReference type="Proteomes" id="UP000009168"/>
    </source>
</evidence>
<feature type="domain" description="3'-5' exonuclease" evidence="5">
    <location>
        <begin position="874"/>
        <end position="1048"/>
    </location>
</feature>
<organism evidence="6 7">
    <name type="scientific">Tetrahymena thermophila (strain SB210)</name>
    <dbReference type="NCBI Taxonomy" id="312017"/>
    <lineage>
        <taxon>Eukaryota</taxon>
        <taxon>Sar</taxon>
        <taxon>Alveolata</taxon>
        <taxon>Ciliophora</taxon>
        <taxon>Intramacronucleata</taxon>
        <taxon>Oligohymenophorea</taxon>
        <taxon>Hymenostomatida</taxon>
        <taxon>Tetrahymenina</taxon>
        <taxon>Tetrahymenidae</taxon>
        <taxon>Tetrahymena</taxon>
    </lineage>
</organism>
<reference evidence="7" key="1">
    <citation type="journal article" date="2006" name="PLoS Biol.">
        <title>Macronuclear genome sequence of the ciliate Tetrahymena thermophila, a model eukaryote.</title>
        <authorList>
            <person name="Eisen J.A."/>
            <person name="Coyne R.S."/>
            <person name="Wu M."/>
            <person name="Wu D."/>
            <person name="Thiagarajan M."/>
            <person name="Wortman J.R."/>
            <person name="Badger J.H."/>
            <person name="Ren Q."/>
            <person name="Amedeo P."/>
            <person name="Jones K.M."/>
            <person name="Tallon L.J."/>
            <person name="Delcher A.L."/>
            <person name="Salzberg S.L."/>
            <person name="Silva J.C."/>
            <person name="Haas B.J."/>
            <person name="Majoros W.H."/>
            <person name="Farzad M."/>
            <person name="Carlton J.M."/>
            <person name="Smith R.K. Jr."/>
            <person name="Garg J."/>
            <person name="Pearlman R.E."/>
            <person name="Karrer K.M."/>
            <person name="Sun L."/>
            <person name="Manning G."/>
            <person name="Elde N.C."/>
            <person name="Turkewitz A.P."/>
            <person name="Asai D.J."/>
            <person name="Wilkes D.E."/>
            <person name="Wang Y."/>
            <person name="Cai H."/>
            <person name="Collins K."/>
            <person name="Stewart B.A."/>
            <person name="Lee S.R."/>
            <person name="Wilamowska K."/>
            <person name="Weinberg Z."/>
            <person name="Ruzzo W.L."/>
            <person name="Wloga D."/>
            <person name="Gaertig J."/>
            <person name="Frankel J."/>
            <person name="Tsao C.-C."/>
            <person name="Gorovsky M.A."/>
            <person name="Keeling P.J."/>
            <person name="Waller R.F."/>
            <person name="Patron N.J."/>
            <person name="Cherry J.M."/>
            <person name="Stover N.A."/>
            <person name="Krieger C.J."/>
            <person name="del Toro C."/>
            <person name="Ryder H.F."/>
            <person name="Williamson S.C."/>
            <person name="Barbeau R.A."/>
            <person name="Hamilton E.P."/>
            <person name="Orias E."/>
        </authorList>
    </citation>
    <scope>NUCLEOTIDE SEQUENCE [LARGE SCALE GENOMIC DNA]</scope>
    <source>
        <strain evidence="7">SB210</strain>
    </source>
</reference>
<evidence type="ECO:0000256" key="2">
    <source>
        <dbReference type="ARBA" id="ARBA00023043"/>
    </source>
</evidence>
<dbReference type="InterPro" id="IPR012337">
    <property type="entry name" value="RNaseH-like_sf"/>
</dbReference>
<dbReference type="InterPro" id="IPR002562">
    <property type="entry name" value="3'-5'_exonuclease_dom"/>
</dbReference>
<dbReference type="PROSITE" id="PS50297">
    <property type="entry name" value="ANK_REP_REGION"/>
    <property type="match status" value="3"/>
</dbReference>
<dbReference type="STRING" id="312017.I7LTV6"/>
<evidence type="ECO:0000256" key="1">
    <source>
        <dbReference type="ARBA" id="ARBA00022737"/>
    </source>
</evidence>
<dbReference type="GO" id="GO:0003676">
    <property type="term" value="F:nucleic acid binding"/>
    <property type="evidence" value="ECO:0007669"/>
    <property type="project" value="InterPro"/>
</dbReference>
<evidence type="ECO:0000259" key="5">
    <source>
        <dbReference type="SMART" id="SM00474"/>
    </source>
</evidence>
<dbReference type="InParanoid" id="I7LTV6"/>
<dbReference type="SMART" id="SM00248">
    <property type="entry name" value="ANK"/>
    <property type="match status" value="9"/>
</dbReference>
<feature type="repeat" description="ANK" evidence="3">
    <location>
        <begin position="417"/>
        <end position="449"/>
    </location>
</feature>
<dbReference type="AlphaFoldDB" id="I7LTV6"/>
<feature type="coiled-coil region" evidence="4">
    <location>
        <begin position="803"/>
        <end position="830"/>
    </location>
</feature>
<dbReference type="InterPro" id="IPR036397">
    <property type="entry name" value="RNaseH_sf"/>
</dbReference>
<dbReference type="SUPFAM" id="SSF48403">
    <property type="entry name" value="Ankyrin repeat"/>
    <property type="match status" value="1"/>
</dbReference>
<dbReference type="Proteomes" id="UP000009168">
    <property type="component" value="Unassembled WGS sequence"/>
</dbReference>
<keyword evidence="4" id="KW-0175">Coiled coil</keyword>
<sequence>MYKTEVNLLNKICKTDYFSKLNTKLDNLVDYNIIFNEYCDFLMIEKYSLLLNEPRINQFKYNQFYYDEVNLRQQLFSQFQLSRINQTIKISNILVQPYSNKGTYQLVKDLDSELEAQAYFLDNTEYSFLDVIVFSSLQKCRIWPKLYKDGKKSKKELPQLIDWYKVFMNTYKHEIEYQFDPNIVTSKYQKRLEIQKKEKRLDKKLIEAVQSKQYDLIRSLIEEGSDIESIEQQMYKKPAHIACELGDIELCRFIDQFGCDWESLDNEEQTPIFYAVTSGNLEVVKFLIEEKNVNHQHKEFQDRTPFYLACFLGNMPIIEYLYEKGVNINEPSKLKRCALSKACYLGHVEVVKFLVSKPETDITMQDSKGRTGMHNAAWGIEGGKEGKRRGTLKLPDSPQSIEILHDYGHPIDFQDFEGNTPLLSAASSDARESLRVLINRGANRNIRNFYGETPVFLAAKYGHTEILKTLINEYKCDWEMRDIRNTTPCEIAAINQKYECFDILLNLEIQNNTVNVESFIKKINDDYITHEEQLKIFELYNSKVDIKNRIQDIESVISFLTNCTNPQLMLRIQEIILDRLNPSHIKQFFINLADNGKYDTAFQILETFELKYKASDNQIQGILFDPQEIYNFIIKGVSATDETISKLLFKVNSDWINYTDDSTKNNFLHILCEQRRMKIIVDLITIIKEKSINPAYSFTSNIYLLNNNQFYTQDFVRKYLNAVNSQNLNSLDICLLSKANDIHLIIDNFIRSFLHEEPSYHYVIPSYDFEMISQRDTDVKQIITLEANIFLSQTIHLFIFYFKINQHALIGELEEEAKKLQEQIKQKSGDLQHLNCYSFLDDLSVIDQQKVTVEDNSEQNQNIEKLYPNRKLYFINQIDSDESRILKEEIEKNSIFGIDLEYYSENKDKNLGFVCTIQISTVNMDFMIDAMALRNQINQLLNKSLFLNKTKIKILHGCENDIKWLKNDFDIDIVNLFDTMFAEMIIKNKQQSYSLKNLSQDYLGVELDKSYQISDWRIRPLPTPMMNYARVDSFILLRLFPIMKQMLTSKNLLNQMFLKCLLFIIRQSNSKKTQQLQQCQQNNNK</sequence>
<dbReference type="PANTHER" id="PTHR24198">
    <property type="entry name" value="ANKYRIN REPEAT AND PROTEIN KINASE DOMAIN-CONTAINING PROTEIN"/>
    <property type="match status" value="1"/>
</dbReference>
<evidence type="ECO:0000256" key="4">
    <source>
        <dbReference type="SAM" id="Coils"/>
    </source>
</evidence>
<dbReference type="Gene3D" id="3.30.420.10">
    <property type="entry name" value="Ribonuclease H-like superfamily/Ribonuclease H"/>
    <property type="match status" value="1"/>
</dbReference>
<dbReference type="SUPFAM" id="SSF47616">
    <property type="entry name" value="GST C-terminal domain-like"/>
    <property type="match status" value="1"/>
</dbReference>
<evidence type="ECO:0000256" key="3">
    <source>
        <dbReference type="PROSITE-ProRule" id="PRU00023"/>
    </source>
</evidence>
<feature type="repeat" description="ANK" evidence="3">
    <location>
        <begin position="301"/>
        <end position="333"/>
    </location>
</feature>
<dbReference type="Pfam" id="PF01612">
    <property type="entry name" value="DNA_pol_A_exo1"/>
    <property type="match status" value="1"/>
</dbReference>
<dbReference type="InterPro" id="IPR002110">
    <property type="entry name" value="Ankyrin_rpt"/>
</dbReference>
<dbReference type="InterPro" id="IPR036770">
    <property type="entry name" value="Ankyrin_rpt-contain_sf"/>
</dbReference>
<dbReference type="SUPFAM" id="SSF53098">
    <property type="entry name" value="Ribonuclease H-like"/>
    <property type="match status" value="1"/>
</dbReference>
<feature type="repeat" description="ANK" evidence="3">
    <location>
        <begin position="450"/>
        <end position="472"/>
    </location>
</feature>
<accession>I7LTV6</accession>
<dbReference type="Pfam" id="PF12796">
    <property type="entry name" value="Ank_2"/>
    <property type="match status" value="2"/>
</dbReference>
<dbReference type="Pfam" id="PF13606">
    <property type="entry name" value="Ank_3"/>
    <property type="match status" value="1"/>
</dbReference>
<keyword evidence="6" id="KW-0540">Nuclease</keyword>
<dbReference type="eggNOG" id="KOG0504">
    <property type="taxonomic scope" value="Eukaryota"/>
</dbReference>
<dbReference type="SMART" id="SM00474">
    <property type="entry name" value="35EXOc"/>
    <property type="match status" value="1"/>
</dbReference>
<keyword evidence="6" id="KW-0269">Exonuclease</keyword>
<dbReference type="OrthoDB" id="313470at2759"/>
<keyword evidence="7" id="KW-1185">Reference proteome</keyword>
<keyword evidence="6" id="KW-0378">Hydrolase</keyword>
<name>I7LTV6_TETTS</name>
<dbReference type="GO" id="GO:0006139">
    <property type="term" value="P:nucleobase-containing compound metabolic process"/>
    <property type="evidence" value="ECO:0007669"/>
    <property type="project" value="InterPro"/>
</dbReference>
<dbReference type="GO" id="GO:0008408">
    <property type="term" value="F:3'-5' exonuclease activity"/>
    <property type="evidence" value="ECO:0007669"/>
    <property type="project" value="InterPro"/>
</dbReference>
<evidence type="ECO:0000313" key="6">
    <source>
        <dbReference type="EMBL" id="EAR87370.2"/>
    </source>
</evidence>
<dbReference type="PROSITE" id="PS50088">
    <property type="entry name" value="ANK_REPEAT"/>
    <property type="match status" value="3"/>
</dbReference>
<dbReference type="EMBL" id="GG662853">
    <property type="protein sequence ID" value="EAR87370.2"/>
    <property type="molecule type" value="Genomic_DNA"/>
</dbReference>
<keyword evidence="1" id="KW-0677">Repeat</keyword>
<gene>
    <name evidence="6" type="ORF">TTHERM_00058820</name>
</gene>
<dbReference type="CDD" id="cd06142">
    <property type="entry name" value="RNaseD_exo"/>
    <property type="match status" value="1"/>
</dbReference>